<keyword evidence="16" id="KW-0175">Coiled coil</keyword>
<feature type="region of interest" description="Disordered" evidence="27">
    <location>
        <begin position="548"/>
        <end position="648"/>
    </location>
</feature>
<feature type="region of interest" description="Disordered" evidence="27">
    <location>
        <begin position="448"/>
        <end position="475"/>
    </location>
</feature>
<evidence type="ECO:0000256" key="5">
    <source>
        <dbReference type="ARBA" id="ARBA00012483"/>
    </source>
</evidence>
<keyword evidence="11 25" id="KW-0863">Zinc-finger</keyword>
<gene>
    <name evidence="30" type="ORF">MSPICULIGERA_LOCUS7078</name>
</gene>
<evidence type="ECO:0000256" key="17">
    <source>
        <dbReference type="ARBA" id="ARBA00023242"/>
    </source>
</evidence>
<dbReference type="GO" id="GO:0008270">
    <property type="term" value="F:zinc ion binding"/>
    <property type="evidence" value="ECO:0007669"/>
    <property type="project" value="UniProtKB-KW"/>
</dbReference>
<dbReference type="PANTHER" id="PTHR12603">
    <property type="entry name" value="CCR4-NOT TRANSCRIPTION COMPLEX RELATED"/>
    <property type="match status" value="1"/>
</dbReference>
<evidence type="ECO:0000256" key="21">
    <source>
        <dbReference type="ARBA" id="ARBA00075062"/>
    </source>
</evidence>
<feature type="compositionally biased region" description="Low complexity" evidence="27">
    <location>
        <begin position="548"/>
        <end position="559"/>
    </location>
</feature>
<evidence type="ECO:0000256" key="9">
    <source>
        <dbReference type="ARBA" id="ARBA00022679"/>
    </source>
</evidence>
<evidence type="ECO:0000259" key="28">
    <source>
        <dbReference type="PROSITE" id="PS50089"/>
    </source>
</evidence>
<dbReference type="GO" id="GO:0005829">
    <property type="term" value="C:cytosol"/>
    <property type="evidence" value="ECO:0007669"/>
    <property type="project" value="UniProtKB-ARBA"/>
</dbReference>
<sequence>MSCSSDDQSDKECPLCMEVLELDDLDFYPCKCEYQICRFCWHRIRNDENGLCPACRQPYPEDPVNFKPLTSADLKKIRSEKKMKAQAERQRVSEGRKHLSNYRVLQKNLLYVVGLSPRVADPEILKKSEYFGRFGKIIKVVVGTTTTAPPNLNSSHTAYVTYAKVEEALRAIQSVNNAALDGRLVRASLGTTKYCSSFLRGQLCYKQECMYLHDVADCDISFTKEDMHQGKHTDYERRLIEQTLRPMPTPVAAVAPTVRTINSSTSLTSVGDDRLMNQRVQNDTSSEKEMEDGNLSIDDVTCEKDTDVLTDQISEDDPPVRECSSEAQSTLETYNAPSMGSGVTDGTVLATGRSHSQEETPQWEPDQNTPAQSSRLLSWTKSAQPTTVASDISSSAVPTWQRLLGMDGSSVSVAQPYVNGHAHLNQTTGDALLTGAPPGLSPIPRPVMSNSTQGFSRRGPSPPPGLGGFDSDDDLGFDPILESRKGLAVLLDEEKRYQPPIVKPAQPINGFSNYPPAQPSKQPTIPHEELQRQQFLASVHLRQQQQQAAALHEQQQRAQQQRDRQELSAAQEQWLRSMHFQQHSAPSQPQADFPGPQHHAGLPNIFQHNNVPKNHISPYDLFNQRPEPASVAPPPGLHPSRQSPQQSSFYNAFQTPGLHSLASANKGNSSEWQDGLRALLPNVNIRFASEHEQQQQSQNRWPNGSVNGMMGMNMHQMATSLMGGDPRRVHHHNQHIPPPPGFATRTGER</sequence>
<evidence type="ECO:0000256" key="8">
    <source>
        <dbReference type="ARBA" id="ARBA00022553"/>
    </source>
</evidence>
<dbReference type="InterPro" id="IPR039780">
    <property type="entry name" value="Mot2"/>
</dbReference>
<evidence type="ECO:0000256" key="10">
    <source>
        <dbReference type="ARBA" id="ARBA00022723"/>
    </source>
</evidence>
<evidence type="ECO:0000256" key="12">
    <source>
        <dbReference type="ARBA" id="ARBA00022786"/>
    </source>
</evidence>
<feature type="region of interest" description="Disordered" evidence="27">
    <location>
        <begin position="503"/>
        <end position="526"/>
    </location>
</feature>
<organism evidence="30 31">
    <name type="scientific">Mesorhabditis spiculigera</name>
    <dbReference type="NCBI Taxonomy" id="96644"/>
    <lineage>
        <taxon>Eukaryota</taxon>
        <taxon>Metazoa</taxon>
        <taxon>Ecdysozoa</taxon>
        <taxon>Nematoda</taxon>
        <taxon>Chromadorea</taxon>
        <taxon>Rhabditida</taxon>
        <taxon>Rhabditina</taxon>
        <taxon>Rhabditomorpha</taxon>
        <taxon>Rhabditoidea</taxon>
        <taxon>Rhabditidae</taxon>
        <taxon>Mesorhabditinae</taxon>
        <taxon>Mesorhabditis</taxon>
    </lineage>
</organism>
<dbReference type="Proteomes" id="UP001177023">
    <property type="component" value="Unassembled WGS sequence"/>
</dbReference>
<dbReference type="PROSITE" id="PS50102">
    <property type="entry name" value="RRM"/>
    <property type="match status" value="1"/>
</dbReference>
<dbReference type="GO" id="GO:0016567">
    <property type="term" value="P:protein ubiquitination"/>
    <property type="evidence" value="ECO:0007669"/>
    <property type="project" value="TreeGrafter"/>
</dbReference>
<keyword evidence="14" id="KW-0832">Ubl conjugation</keyword>
<proteinExistence type="predicted"/>
<dbReference type="CDD" id="cd12438">
    <property type="entry name" value="RRM_CNOT4"/>
    <property type="match status" value="1"/>
</dbReference>
<dbReference type="GO" id="GO:0061630">
    <property type="term" value="F:ubiquitin protein ligase activity"/>
    <property type="evidence" value="ECO:0007669"/>
    <property type="project" value="UniProtKB-EC"/>
</dbReference>
<evidence type="ECO:0000256" key="4">
    <source>
        <dbReference type="ARBA" id="ARBA00004906"/>
    </source>
</evidence>
<dbReference type="SMART" id="SM00361">
    <property type="entry name" value="RRM_1"/>
    <property type="match status" value="1"/>
</dbReference>
<evidence type="ECO:0000256" key="6">
    <source>
        <dbReference type="ARBA" id="ARBA00022481"/>
    </source>
</evidence>
<evidence type="ECO:0000313" key="30">
    <source>
        <dbReference type="EMBL" id="CAJ0568561.1"/>
    </source>
</evidence>
<evidence type="ECO:0000256" key="7">
    <source>
        <dbReference type="ARBA" id="ARBA00022490"/>
    </source>
</evidence>
<comment type="catalytic activity">
    <reaction evidence="1">
        <text>S-ubiquitinyl-[E2 ubiquitin-conjugating enzyme]-L-cysteine + [acceptor protein]-L-lysine = [E2 ubiquitin-conjugating enzyme]-L-cysteine + N(6)-ubiquitinyl-[acceptor protein]-L-lysine.</text>
        <dbReference type="EC" id="2.3.2.27"/>
    </reaction>
</comment>
<evidence type="ECO:0000256" key="2">
    <source>
        <dbReference type="ARBA" id="ARBA00004123"/>
    </source>
</evidence>
<dbReference type="PROSITE" id="PS50089">
    <property type="entry name" value="ZF_RING_2"/>
    <property type="match status" value="1"/>
</dbReference>
<dbReference type="Pfam" id="PF00076">
    <property type="entry name" value="RRM_1"/>
    <property type="match status" value="1"/>
</dbReference>
<comment type="function">
    <text evidence="18">Has E3 ubiquitin ligase activity, promoting ubiquitination and degradation of target proteins. Involved in activation of the JAK/STAT pathway. Catalyzes ubiquitination of methylated RBM15. Plays a role in quality control of translation of mitochondrial outer membrane-localized mRNA. As part of the PINK1-regulated signaling, upon mitochondria damage, ubiquitinates ABCE1 and thereby recruits autophagy receptors to the mitochondrial outer membrane to initiate mitophagy.</text>
</comment>
<evidence type="ECO:0000256" key="24">
    <source>
        <dbReference type="ARBA" id="ARBA00083942"/>
    </source>
</evidence>
<dbReference type="InterPro" id="IPR001841">
    <property type="entry name" value="Znf_RING"/>
</dbReference>
<dbReference type="FunFam" id="3.30.70.330:FF:000044">
    <property type="entry name" value="Putative ccr4-not transcription complex subunit 4"/>
    <property type="match status" value="1"/>
</dbReference>
<evidence type="ECO:0000256" key="18">
    <source>
        <dbReference type="ARBA" id="ARBA00057081"/>
    </source>
</evidence>
<evidence type="ECO:0000256" key="16">
    <source>
        <dbReference type="ARBA" id="ARBA00023054"/>
    </source>
</evidence>
<evidence type="ECO:0000256" key="13">
    <source>
        <dbReference type="ARBA" id="ARBA00022833"/>
    </source>
</evidence>
<evidence type="ECO:0000313" key="31">
    <source>
        <dbReference type="Proteomes" id="UP001177023"/>
    </source>
</evidence>
<evidence type="ECO:0000256" key="15">
    <source>
        <dbReference type="ARBA" id="ARBA00022884"/>
    </source>
</evidence>
<keyword evidence="13" id="KW-0862">Zinc</keyword>
<evidence type="ECO:0000256" key="1">
    <source>
        <dbReference type="ARBA" id="ARBA00000900"/>
    </source>
</evidence>
<name>A0AA36CHV0_9BILA</name>
<feature type="compositionally biased region" description="Polar residues" evidence="27">
    <location>
        <begin position="579"/>
        <end position="590"/>
    </location>
</feature>
<dbReference type="Gene3D" id="3.30.40.10">
    <property type="entry name" value="Zinc/RING finger domain, C3HC4 (zinc finger)"/>
    <property type="match status" value="1"/>
</dbReference>
<protein>
    <recommendedName>
        <fullName evidence="20">CCR4-NOT transcription complex subunit 4</fullName>
        <ecNumber evidence="5">2.3.2.27</ecNumber>
    </recommendedName>
    <alternativeName>
        <fullName evidence="23">CCR4-associated factor 4</fullName>
    </alternativeName>
    <alternativeName>
        <fullName evidence="24">E3 ubiquitin-protein ligase CNOT4</fullName>
    </alternativeName>
    <alternativeName>
        <fullName evidence="21">Potential transcriptional repressor NOT4Hp</fullName>
    </alternativeName>
    <alternativeName>
        <fullName evidence="22">RING-type E3 ubiquitin transferase CNOT4</fullName>
    </alternativeName>
</protein>
<dbReference type="AlphaFoldDB" id="A0AA36CHV0"/>
<dbReference type="FunFam" id="3.30.40.10:FF:000006">
    <property type="entry name" value="CCR4-NOT transcription complex subunit 4"/>
    <property type="match status" value="1"/>
</dbReference>
<evidence type="ECO:0000256" key="27">
    <source>
        <dbReference type="SAM" id="MobiDB-lite"/>
    </source>
</evidence>
<comment type="subunit">
    <text evidence="19">Interacts with CNOT1 via its C-terminus but does not stably associate with the CCR4-NOT complex. Interacts (via RING domain) with UBE2D2. Interacts with ABCE1, PINK1 and PELO.</text>
</comment>
<keyword evidence="7" id="KW-0963">Cytoplasm</keyword>
<keyword evidence="6" id="KW-0488">Methylation</keyword>
<comment type="subcellular location">
    <subcellularLocation>
        <location evidence="3">Cytoplasm</location>
    </subcellularLocation>
    <subcellularLocation>
        <location evidence="2">Nucleus</location>
    </subcellularLocation>
</comment>
<dbReference type="SUPFAM" id="SSF54928">
    <property type="entry name" value="RNA-binding domain, RBD"/>
    <property type="match status" value="1"/>
</dbReference>
<evidence type="ECO:0000256" key="26">
    <source>
        <dbReference type="PROSITE-ProRule" id="PRU00176"/>
    </source>
</evidence>
<dbReference type="GO" id="GO:0003723">
    <property type="term" value="F:RNA binding"/>
    <property type="evidence" value="ECO:0007669"/>
    <property type="project" value="UniProtKB-UniRule"/>
</dbReference>
<feature type="domain" description="RING-type" evidence="28">
    <location>
        <begin position="13"/>
        <end position="56"/>
    </location>
</feature>
<evidence type="ECO:0000256" key="25">
    <source>
        <dbReference type="PROSITE-ProRule" id="PRU00175"/>
    </source>
</evidence>
<dbReference type="Gene3D" id="3.30.70.330">
    <property type="match status" value="1"/>
</dbReference>
<feature type="region of interest" description="Disordered" evidence="27">
    <location>
        <begin position="311"/>
        <end position="382"/>
    </location>
</feature>
<feature type="compositionally biased region" description="Polar residues" evidence="27">
    <location>
        <begin position="365"/>
        <end position="382"/>
    </location>
</feature>
<keyword evidence="10" id="KW-0479">Metal-binding</keyword>
<dbReference type="InterPro" id="IPR034261">
    <property type="entry name" value="CNOT4_RRM"/>
</dbReference>
<feature type="domain" description="RRM" evidence="29">
    <location>
        <begin position="108"/>
        <end position="192"/>
    </location>
</feature>
<dbReference type="InterPro" id="IPR013083">
    <property type="entry name" value="Znf_RING/FYVE/PHD"/>
</dbReference>
<comment type="pathway">
    <text evidence="4">Protein modification; protein ubiquitination.</text>
</comment>
<dbReference type="GO" id="GO:0005634">
    <property type="term" value="C:nucleus"/>
    <property type="evidence" value="ECO:0007669"/>
    <property type="project" value="UniProtKB-SubCell"/>
</dbReference>
<keyword evidence="17" id="KW-0539">Nucleus</keyword>
<dbReference type="CDD" id="cd16618">
    <property type="entry name" value="mRING-HC-C4C4_CNOT4"/>
    <property type="match status" value="1"/>
</dbReference>
<reference evidence="30" key="1">
    <citation type="submission" date="2023-06" db="EMBL/GenBank/DDBJ databases">
        <authorList>
            <person name="Delattre M."/>
        </authorList>
    </citation>
    <scope>NUCLEOTIDE SEQUENCE</scope>
    <source>
        <strain evidence="30">AF72</strain>
    </source>
</reference>
<evidence type="ECO:0000256" key="20">
    <source>
        <dbReference type="ARBA" id="ARBA00071435"/>
    </source>
</evidence>
<keyword evidence="12" id="KW-0833">Ubl conjugation pathway</keyword>
<dbReference type="Pfam" id="PF14570">
    <property type="entry name" value="zf-RING_4"/>
    <property type="match status" value="1"/>
</dbReference>
<dbReference type="EMBL" id="CATQJA010001768">
    <property type="protein sequence ID" value="CAJ0568561.1"/>
    <property type="molecule type" value="Genomic_DNA"/>
</dbReference>
<evidence type="ECO:0000256" key="3">
    <source>
        <dbReference type="ARBA" id="ARBA00004496"/>
    </source>
</evidence>
<evidence type="ECO:0000256" key="22">
    <source>
        <dbReference type="ARBA" id="ARBA00077837"/>
    </source>
</evidence>
<dbReference type="InterPro" id="IPR000504">
    <property type="entry name" value="RRM_dom"/>
</dbReference>
<dbReference type="GO" id="GO:0030014">
    <property type="term" value="C:CCR4-NOT complex"/>
    <property type="evidence" value="ECO:0007669"/>
    <property type="project" value="InterPro"/>
</dbReference>
<dbReference type="InterPro" id="IPR003954">
    <property type="entry name" value="RRM_euk-type"/>
</dbReference>
<evidence type="ECO:0000259" key="29">
    <source>
        <dbReference type="PROSITE" id="PS50102"/>
    </source>
</evidence>
<evidence type="ECO:0000256" key="23">
    <source>
        <dbReference type="ARBA" id="ARBA00083547"/>
    </source>
</evidence>
<dbReference type="EC" id="2.3.2.27" evidence="5"/>
<evidence type="ECO:0000256" key="14">
    <source>
        <dbReference type="ARBA" id="ARBA00022843"/>
    </source>
</evidence>
<dbReference type="PANTHER" id="PTHR12603:SF0">
    <property type="entry name" value="CCR4-NOT TRANSCRIPTION COMPLEX SUBUNIT 4"/>
    <property type="match status" value="1"/>
</dbReference>
<keyword evidence="31" id="KW-1185">Reference proteome</keyword>
<keyword evidence="9" id="KW-0808">Transferase</keyword>
<dbReference type="SUPFAM" id="SSF57850">
    <property type="entry name" value="RING/U-box"/>
    <property type="match status" value="1"/>
</dbReference>
<accession>A0AA36CHV0</accession>
<comment type="caution">
    <text evidence="30">The sequence shown here is derived from an EMBL/GenBank/DDBJ whole genome shotgun (WGS) entry which is preliminary data.</text>
</comment>
<feature type="non-terminal residue" evidence="30">
    <location>
        <position position="1"/>
    </location>
</feature>
<evidence type="ECO:0000256" key="11">
    <source>
        <dbReference type="ARBA" id="ARBA00022771"/>
    </source>
</evidence>
<keyword evidence="8" id="KW-0597">Phosphoprotein</keyword>
<dbReference type="InterPro" id="IPR012677">
    <property type="entry name" value="Nucleotide-bd_a/b_plait_sf"/>
</dbReference>
<dbReference type="InterPro" id="IPR035979">
    <property type="entry name" value="RBD_domain_sf"/>
</dbReference>
<feature type="compositionally biased region" description="Polar residues" evidence="27">
    <location>
        <begin position="325"/>
        <end position="338"/>
    </location>
</feature>
<keyword evidence="15 26" id="KW-0694">RNA-binding</keyword>
<feature type="region of interest" description="Disordered" evidence="27">
    <location>
        <begin position="728"/>
        <end position="749"/>
    </location>
</feature>
<evidence type="ECO:0000256" key="19">
    <source>
        <dbReference type="ARBA" id="ARBA00062432"/>
    </source>
</evidence>
<dbReference type="InterPro" id="IPR039515">
    <property type="entry name" value="NOT4_mRING-HC-C4C4"/>
</dbReference>